<keyword evidence="2" id="KW-0812">Transmembrane</keyword>
<dbReference type="OrthoDB" id="3234968at2759"/>
<protein>
    <recommendedName>
        <fullName evidence="6">Mid2 domain-containing protein</fullName>
    </recommendedName>
</protein>
<reference evidence="5" key="1">
    <citation type="submission" date="2014-04" db="EMBL/GenBank/DDBJ databases">
        <title>Evolutionary Origins and Diversification of the Mycorrhizal Mutualists.</title>
        <authorList>
            <consortium name="DOE Joint Genome Institute"/>
            <consortium name="Mycorrhizal Genomics Consortium"/>
            <person name="Kohler A."/>
            <person name="Kuo A."/>
            <person name="Nagy L.G."/>
            <person name="Floudas D."/>
            <person name="Copeland A."/>
            <person name="Barry K.W."/>
            <person name="Cichocki N."/>
            <person name="Veneault-Fourrey C."/>
            <person name="LaButti K."/>
            <person name="Lindquist E.A."/>
            <person name="Lipzen A."/>
            <person name="Lundell T."/>
            <person name="Morin E."/>
            <person name="Murat C."/>
            <person name="Riley R."/>
            <person name="Ohm R."/>
            <person name="Sun H."/>
            <person name="Tunlid A."/>
            <person name="Henrissat B."/>
            <person name="Grigoriev I.V."/>
            <person name="Hibbett D.S."/>
            <person name="Martin F."/>
        </authorList>
    </citation>
    <scope>NUCLEOTIDE SEQUENCE [LARGE SCALE GENOMIC DNA]</scope>
    <source>
        <strain evidence="5">FD-334 SS-4</strain>
    </source>
</reference>
<feature type="compositionally biased region" description="Low complexity" evidence="1">
    <location>
        <begin position="302"/>
        <end position="321"/>
    </location>
</feature>
<feature type="region of interest" description="Disordered" evidence="1">
    <location>
        <begin position="464"/>
        <end position="489"/>
    </location>
</feature>
<proteinExistence type="predicted"/>
<feature type="compositionally biased region" description="Polar residues" evidence="1">
    <location>
        <begin position="193"/>
        <end position="208"/>
    </location>
</feature>
<gene>
    <name evidence="4" type="ORF">HYPSUDRAFT_86069</name>
</gene>
<keyword evidence="2" id="KW-1133">Transmembrane helix</keyword>
<evidence type="ECO:0000313" key="5">
    <source>
        <dbReference type="Proteomes" id="UP000054270"/>
    </source>
</evidence>
<feature type="chain" id="PRO_5002260388" description="Mid2 domain-containing protein" evidence="3">
    <location>
        <begin position="26"/>
        <end position="489"/>
    </location>
</feature>
<dbReference type="STRING" id="945553.A0A0D2P6S6"/>
<feature type="compositionally biased region" description="Polar residues" evidence="1">
    <location>
        <begin position="217"/>
        <end position="234"/>
    </location>
</feature>
<evidence type="ECO:0000256" key="1">
    <source>
        <dbReference type="SAM" id="MobiDB-lite"/>
    </source>
</evidence>
<feature type="compositionally biased region" description="Low complexity" evidence="1">
    <location>
        <begin position="172"/>
        <end position="192"/>
    </location>
</feature>
<evidence type="ECO:0000256" key="2">
    <source>
        <dbReference type="SAM" id="Phobius"/>
    </source>
</evidence>
<feature type="region of interest" description="Disordered" evidence="1">
    <location>
        <begin position="172"/>
        <end position="237"/>
    </location>
</feature>
<feature type="region of interest" description="Disordered" evidence="1">
    <location>
        <begin position="295"/>
        <end position="381"/>
    </location>
</feature>
<organism evidence="4 5">
    <name type="scientific">Hypholoma sublateritium (strain FD-334 SS-4)</name>
    <dbReference type="NCBI Taxonomy" id="945553"/>
    <lineage>
        <taxon>Eukaryota</taxon>
        <taxon>Fungi</taxon>
        <taxon>Dikarya</taxon>
        <taxon>Basidiomycota</taxon>
        <taxon>Agaricomycotina</taxon>
        <taxon>Agaricomycetes</taxon>
        <taxon>Agaricomycetidae</taxon>
        <taxon>Agaricales</taxon>
        <taxon>Agaricineae</taxon>
        <taxon>Strophariaceae</taxon>
        <taxon>Hypholoma</taxon>
    </lineage>
</organism>
<evidence type="ECO:0000313" key="4">
    <source>
        <dbReference type="EMBL" id="KJA24371.1"/>
    </source>
</evidence>
<accession>A0A0D2P6S6</accession>
<feature type="signal peptide" evidence="3">
    <location>
        <begin position="1"/>
        <end position="25"/>
    </location>
</feature>
<dbReference type="Proteomes" id="UP000054270">
    <property type="component" value="Unassembled WGS sequence"/>
</dbReference>
<name>A0A0D2P6S6_HYPSF</name>
<evidence type="ECO:0008006" key="6">
    <source>
        <dbReference type="Google" id="ProtNLM"/>
    </source>
</evidence>
<sequence>MYPQAGVLYLTAVLFLSFISIRALAKTVILNNQDAGIDYEPSVGTVAGGWERISDSTDPAGGYMMSTMPGSTATIMCSFINASFWSPKWPYPITTAVYIDGVANIVDLQDYSVQAVTDQTVLPTLPSNIIFTYTGTVNEPHTIVVSTPPSGSFAVMDMFSFDVTDWSISTGTSPPISTTSSSPSATSVDSIPTATPTSLTGGLSTDTPATKVPSVVPTASPTDPNETSSPSVLSSDAARRKAKVMQVTIGVLVGAILILLSWILVIYLYYRRQRRRPCKNARLIDPVIPFPATGRFPWTEVSRPNRTSSASSTTSGSRLISPAQSHQSYDQGRTLSTHSNTSQTRLIVPAQLHRPNSQPQEDGKYTPAMPDYKDLPALPNPHPTRSTVRVMNSRENPFEKAVYPAEKRVASPTVLEWDPNSRYRPTPSYAVPATSLRRKSTAATSRPTLSMYEDAELLHATRVSKLPARSRPPMPPPYHLGDESSKFMR</sequence>
<keyword evidence="3" id="KW-0732">Signal</keyword>
<keyword evidence="5" id="KW-1185">Reference proteome</keyword>
<feature type="compositionally biased region" description="Polar residues" evidence="1">
    <location>
        <begin position="322"/>
        <end position="345"/>
    </location>
</feature>
<dbReference type="EMBL" id="KN817537">
    <property type="protein sequence ID" value="KJA24371.1"/>
    <property type="molecule type" value="Genomic_DNA"/>
</dbReference>
<feature type="transmembrane region" description="Helical" evidence="2">
    <location>
        <begin position="249"/>
        <end position="270"/>
    </location>
</feature>
<evidence type="ECO:0000256" key="3">
    <source>
        <dbReference type="SAM" id="SignalP"/>
    </source>
</evidence>
<dbReference type="AlphaFoldDB" id="A0A0D2P6S6"/>
<feature type="compositionally biased region" description="Basic and acidic residues" evidence="1">
    <location>
        <begin position="480"/>
        <end position="489"/>
    </location>
</feature>
<keyword evidence="2" id="KW-0472">Membrane</keyword>